<dbReference type="EMBL" id="FIZY01000087">
    <property type="protein sequence ID" value="CZF86835.1"/>
    <property type="molecule type" value="Genomic_DNA"/>
</dbReference>
<evidence type="ECO:0000313" key="2">
    <source>
        <dbReference type="Proteomes" id="UP000073601"/>
    </source>
</evidence>
<proteinExistence type="predicted"/>
<organism evidence="1 2">
    <name type="scientific">Grimontia marina</name>
    <dbReference type="NCBI Taxonomy" id="646534"/>
    <lineage>
        <taxon>Bacteria</taxon>
        <taxon>Pseudomonadati</taxon>
        <taxon>Pseudomonadota</taxon>
        <taxon>Gammaproteobacteria</taxon>
        <taxon>Vibrionales</taxon>
        <taxon>Vibrionaceae</taxon>
        <taxon>Grimontia</taxon>
    </lineage>
</organism>
<dbReference type="OrthoDB" id="6262411at2"/>
<accession>A0A128FK41</accession>
<dbReference type="AlphaFoldDB" id="A0A128FK41"/>
<name>A0A128FK41_9GAMM</name>
<evidence type="ECO:0000313" key="1">
    <source>
        <dbReference type="EMBL" id="CZF86835.1"/>
    </source>
</evidence>
<protein>
    <submittedName>
        <fullName evidence="1">Uncharacterized protein</fullName>
    </submittedName>
</protein>
<dbReference type="Proteomes" id="UP000073601">
    <property type="component" value="Unassembled WGS sequence"/>
</dbReference>
<dbReference type="RefSeq" id="WP_062715036.1">
    <property type="nucleotide sequence ID" value="NZ_CAWRCI010000087.1"/>
</dbReference>
<sequence>MTSRPQLDITGTTLAITAAAVKALHHFKGEAPNQVGSINRHKGRFASPDAVKKEVTHYGVIRVAALNVSNVRREAGSVVGLVSLVAFVMTTDHFGHHRDERAEVISSQLALFIASQDWTPAFGRTAYKPADRVTAQNLCTEALDDIGVAIWSVSWQQECRLNVPVDLSSLDDFLTVQLDTPNEGSPTLSATINVQHSNDKDTQ</sequence>
<gene>
    <name evidence="1" type="ORF">GMA8713_04874</name>
</gene>
<reference evidence="2" key="1">
    <citation type="submission" date="2016-02" db="EMBL/GenBank/DDBJ databases">
        <authorList>
            <person name="Rodrigo-Torres Lidia"/>
            <person name="Arahal R.David."/>
        </authorList>
    </citation>
    <scope>NUCLEOTIDE SEQUENCE [LARGE SCALE GENOMIC DNA]</scope>
    <source>
        <strain evidence="2">CECT 8713</strain>
    </source>
</reference>
<keyword evidence="2" id="KW-1185">Reference proteome</keyword>